<dbReference type="Gene3D" id="3.40.50.1820">
    <property type="entry name" value="alpha/beta hydrolase"/>
    <property type="match status" value="1"/>
</dbReference>
<dbReference type="AlphaFoldDB" id="A0A1L7SSH6"/>
<organism evidence="5 6">
    <name type="scientific">Fusarium mangiferae</name>
    <name type="common">Mango malformation disease fungus</name>
    <dbReference type="NCBI Taxonomy" id="192010"/>
    <lineage>
        <taxon>Eukaryota</taxon>
        <taxon>Fungi</taxon>
        <taxon>Dikarya</taxon>
        <taxon>Ascomycota</taxon>
        <taxon>Pezizomycotina</taxon>
        <taxon>Sordariomycetes</taxon>
        <taxon>Hypocreomycetidae</taxon>
        <taxon>Hypocreales</taxon>
        <taxon>Nectriaceae</taxon>
        <taxon>Fusarium</taxon>
        <taxon>Fusarium fujikuroi species complex</taxon>
    </lineage>
</organism>
<gene>
    <name evidence="5" type="ORF">FMAN_05563</name>
</gene>
<keyword evidence="2 3" id="KW-0378">Hydrolase</keyword>
<comment type="similarity">
    <text evidence="1 3">Belongs to the type-B carboxylesterase/lipase family.</text>
</comment>
<reference evidence="6" key="1">
    <citation type="journal article" date="2016" name="Genome Biol. Evol.">
        <title>Comparative 'omics' of the Fusarium fujikuroi species complex highlights differences in genetic potential and metabolite synthesis.</title>
        <authorList>
            <person name="Niehaus E.-M."/>
            <person name="Muensterkoetter M."/>
            <person name="Proctor R.H."/>
            <person name="Brown D.W."/>
            <person name="Sharon A."/>
            <person name="Idan Y."/>
            <person name="Oren-Young L."/>
            <person name="Sieber C.M."/>
            <person name="Novak O."/>
            <person name="Pencik A."/>
            <person name="Tarkowska D."/>
            <person name="Hromadova K."/>
            <person name="Freeman S."/>
            <person name="Maymon M."/>
            <person name="Elazar M."/>
            <person name="Youssef S.A."/>
            <person name="El-Shabrawy E.S.M."/>
            <person name="Shalaby A.B.A."/>
            <person name="Houterman P."/>
            <person name="Brock N.L."/>
            <person name="Burkhardt I."/>
            <person name="Tsavkelova E.A."/>
            <person name="Dickschat J.S."/>
            <person name="Galuszka P."/>
            <person name="Gueldener U."/>
            <person name="Tudzynski B."/>
        </authorList>
    </citation>
    <scope>NUCLEOTIDE SEQUENCE [LARGE SCALE GENOMIC DNA]</scope>
    <source>
        <strain evidence="6">MRC7560</strain>
    </source>
</reference>
<keyword evidence="6" id="KW-1185">Reference proteome</keyword>
<evidence type="ECO:0000259" key="4">
    <source>
        <dbReference type="Pfam" id="PF00135"/>
    </source>
</evidence>
<dbReference type="GeneID" id="65084829"/>
<keyword evidence="3" id="KW-0732">Signal</keyword>
<evidence type="ECO:0000256" key="3">
    <source>
        <dbReference type="RuleBase" id="RU361235"/>
    </source>
</evidence>
<dbReference type="PANTHER" id="PTHR43918">
    <property type="entry name" value="ACETYLCHOLINESTERASE"/>
    <property type="match status" value="1"/>
</dbReference>
<dbReference type="RefSeq" id="XP_041678695.1">
    <property type="nucleotide sequence ID" value="XM_041827765.1"/>
</dbReference>
<dbReference type="InterPro" id="IPR002018">
    <property type="entry name" value="CarbesteraseB"/>
</dbReference>
<dbReference type="InterPro" id="IPR029058">
    <property type="entry name" value="AB_hydrolase_fold"/>
</dbReference>
<dbReference type="VEuPathDB" id="FungiDB:FMAN_05563"/>
<evidence type="ECO:0000256" key="1">
    <source>
        <dbReference type="ARBA" id="ARBA00005964"/>
    </source>
</evidence>
<evidence type="ECO:0000313" key="5">
    <source>
        <dbReference type="EMBL" id="CVK87432.1"/>
    </source>
</evidence>
<dbReference type="PANTHER" id="PTHR43918:SF4">
    <property type="entry name" value="CARBOXYLIC ESTER HYDROLASE"/>
    <property type="match status" value="1"/>
</dbReference>
<sequence length="538" mass="58914">MVSYKFLTIAIYAGATLALPQSKTASNPTATIDNGIIIGTSTSIPDSKLKVNQFLGIPFAEKPIRFSPPKPAKPWGTPYNATAYKPACFMKFNYPEERRNQTIEIFATPGPPAGTSEDCLNLNIYAPAGAKAGTKPVAFWIHGGSFSHGSGSLPYYEGSKMAGYEDLVVITINYRTNIFGFPETYDLPKGEWNLGLLDQRLALTWVQDNIAAFGGDPKKVTIFGESAGAGSVDDLLTAPPEPLPFRAAILQSGSASTNVTPTGSWKNATKLAGCDKGDFYQVLKCMREIPAAKLKDIIERGMLDFAPLSDDGVTQSNYPRDIRLKSKNKPKLMVRVPVMLGTTADEARIPNFMNITVKDALKTLAPGISDFQVSLLKFLYPIGSPGINNEFDQVTRMATEIGMQCPIRYVAEDFAEADFKTWRYIYNASFANTEIFKGSGAYHSAEIPTLFGTFPEKGATEFQEKLSREMQKAWGKFIRDPTNGPGWEQIPTIGVFGGGVEPDTAKEPVKALDVRNANIIEPRCLIFKSIWEKGQTKE</sequence>
<dbReference type="InterPro" id="IPR050654">
    <property type="entry name" value="AChE-related_enzymes"/>
</dbReference>
<dbReference type="SUPFAM" id="SSF53474">
    <property type="entry name" value="alpha/beta-Hydrolases"/>
    <property type="match status" value="1"/>
</dbReference>
<name>A0A1L7SSH6_FUSMA</name>
<comment type="caution">
    <text evidence="5">The sequence shown here is derived from an EMBL/GenBank/DDBJ whole genome shotgun (WGS) entry which is preliminary data.</text>
</comment>
<dbReference type="PROSITE" id="PS00122">
    <property type="entry name" value="CARBOXYLESTERASE_B_1"/>
    <property type="match status" value="1"/>
</dbReference>
<accession>A0A1L7SSH6</accession>
<dbReference type="Pfam" id="PF00135">
    <property type="entry name" value="COesterase"/>
    <property type="match status" value="1"/>
</dbReference>
<evidence type="ECO:0000313" key="6">
    <source>
        <dbReference type="Proteomes" id="UP000184255"/>
    </source>
</evidence>
<proteinExistence type="inferred from homology"/>
<dbReference type="GO" id="GO:0052689">
    <property type="term" value="F:carboxylic ester hydrolase activity"/>
    <property type="evidence" value="ECO:0007669"/>
    <property type="project" value="TreeGrafter"/>
</dbReference>
<evidence type="ECO:0000256" key="2">
    <source>
        <dbReference type="ARBA" id="ARBA00022801"/>
    </source>
</evidence>
<protein>
    <recommendedName>
        <fullName evidence="3">Carboxylic ester hydrolase</fullName>
        <ecNumber evidence="3">3.1.1.-</ecNumber>
    </recommendedName>
</protein>
<feature type="signal peptide" evidence="3">
    <location>
        <begin position="1"/>
        <end position="18"/>
    </location>
</feature>
<dbReference type="EMBL" id="FCQH01000002">
    <property type="protein sequence ID" value="CVK87432.1"/>
    <property type="molecule type" value="Genomic_DNA"/>
</dbReference>
<feature type="chain" id="PRO_5011813113" description="Carboxylic ester hydrolase" evidence="3">
    <location>
        <begin position="19"/>
        <end position="538"/>
    </location>
</feature>
<dbReference type="InterPro" id="IPR019826">
    <property type="entry name" value="Carboxylesterase_B_AS"/>
</dbReference>
<feature type="domain" description="Carboxylesterase type B" evidence="4">
    <location>
        <begin position="27"/>
        <end position="480"/>
    </location>
</feature>
<dbReference type="EC" id="3.1.1.-" evidence="3"/>
<dbReference type="Proteomes" id="UP000184255">
    <property type="component" value="Unassembled WGS sequence"/>
</dbReference>